<dbReference type="AlphaFoldDB" id="Q2NQF2"/>
<dbReference type="BioCyc" id="SGLO343509:SGP1_RS21325-MONOMER"/>
<organism evidence="3 4">
    <name type="scientific">Sodalis glossinidius (strain morsitans)</name>
    <dbReference type="NCBI Taxonomy" id="343509"/>
    <lineage>
        <taxon>Bacteria</taxon>
        <taxon>Pseudomonadati</taxon>
        <taxon>Pseudomonadota</taxon>
        <taxon>Gammaproteobacteria</taxon>
        <taxon>Enterobacterales</taxon>
        <taxon>Bruguierivoracaceae</taxon>
        <taxon>Sodalis</taxon>
    </lineage>
</organism>
<accession>Q2NQF2</accession>
<evidence type="ECO:0000259" key="1">
    <source>
        <dbReference type="Pfam" id="PF13274"/>
    </source>
</evidence>
<evidence type="ECO:0000313" key="2">
    <source>
        <dbReference type="EMBL" id="BAE74914.1"/>
    </source>
</evidence>
<dbReference type="Proteomes" id="UP000001932">
    <property type="component" value="Chromosome"/>
</dbReference>
<dbReference type="KEGG" id="sgl:SG1639"/>
<dbReference type="InterPro" id="IPR025272">
    <property type="entry name" value="SocA_Panacea"/>
</dbReference>
<proteinExistence type="predicted"/>
<name>Q2NQF2_SODGM</name>
<feature type="domain" description="Antitoxin SocA-like Panacea" evidence="1">
    <location>
        <begin position="43"/>
        <end position="134"/>
    </location>
</feature>
<evidence type="ECO:0000313" key="3">
    <source>
        <dbReference type="EMBL" id="BAE75623.1"/>
    </source>
</evidence>
<dbReference type="HOGENOM" id="CLU_110683_4_0_6"/>
<evidence type="ECO:0000313" key="4">
    <source>
        <dbReference type="Proteomes" id="UP000001932"/>
    </source>
</evidence>
<sequence length="172" mass="20110">MCGYLVFVYTKEWCMKDCFDLANYFLVRNQNEGCGDVMTSTKLQRLVYYAQVFALSLLGKPLFNEKVEASPDGPVVHALKLRYRYYKNEPLPVPPVKIDMSKFTPDEAAILDKVHRIYGQYSGWKLHEMARSEHEDQELQQKKDASQSNAFMLTDTMTRWHKSELSQFAQRH</sequence>
<dbReference type="EMBL" id="AP008232">
    <property type="protein sequence ID" value="BAE74914.1"/>
    <property type="molecule type" value="Genomic_DNA"/>
</dbReference>
<protein>
    <submittedName>
        <fullName evidence="3">Hypothetical phage protein</fullName>
    </submittedName>
</protein>
<dbReference type="KEGG" id="sgl:SG2348"/>
<dbReference type="eggNOG" id="COG3600">
    <property type="taxonomic scope" value="Bacteria"/>
</dbReference>
<dbReference type="BioCyc" id="SGLO343509:SGP1_RS14840-MONOMER"/>
<reference evidence="3 4" key="1">
    <citation type="journal article" date="2006" name="Genome Res.">
        <title>Massive genome erosion and functional adaptations provide insights into the symbiotic lifestyle of Sodalis glossinidius in the tsetse host.</title>
        <authorList>
            <person name="Toh H."/>
            <person name="Weiss B.L."/>
            <person name="Perkin S.A.H."/>
            <person name="Yamashita A."/>
            <person name="Oshima K."/>
            <person name="Hattori M."/>
            <person name="Aksoy S."/>
        </authorList>
    </citation>
    <scope>NUCLEOTIDE SEQUENCE [LARGE SCALE GENOMIC DNA]</scope>
    <source>
        <strain evidence="3">Morsitans</strain>
        <strain evidence="4">morsitans</strain>
    </source>
</reference>
<dbReference type="Pfam" id="PF13274">
    <property type="entry name" value="SocA_Panacea"/>
    <property type="match status" value="1"/>
</dbReference>
<gene>
    <name evidence="2" type="ordered locus">SG1639</name>
    <name evidence="3" type="ordered locus">SG2348</name>
</gene>
<keyword evidence="4" id="KW-1185">Reference proteome</keyword>
<dbReference type="EMBL" id="AP008232">
    <property type="protein sequence ID" value="BAE75623.1"/>
    <property type="molecule type" value="Genomic_DNA"/>
</dbReference>